<evidence type="ECO:0000313" key="4">
    <source>
        <dbReference type="Proteomes" id="UP000638570"/>
    </source>
</evidence>
<sequence>MLQLLCGRISQHGPALLSKPLRYLPFRIQAPLVERLLNRILAEPIQDGELDFLRGRRLQVWVPDLHYRLTLSFGDGGLFQLDDDDADVVIRGDLNDLIRLSAGKWDPDTLFFQRRLLITGDTELGLECKNLLDRLEPGRQPLWLQRLLAVLAGMLTRAEQSATNSGERPAG</sequence>
<keyword evidence="1" id="KW-0831">Ubiquinone biosynthesis</keyword>
<dbReference type="Proteomes" id="UP000638570">
    <property type="component" value="Unassembled WGS sequence"/>
</dbReference>
<dbReference type="RefSeq" id="WP_202087496.1">
    <property type="nucleotide sequence ID" value="NZ_JAERTZ010000026.1"/>
</dbReference>
<protein>
    <recommendedName>
        <fullName evidence="1">Ubiquinone biosynthesis accessory factor UbiT</fullName>
    </recommendedName>
</protein>
<evidence type="ECO:0000256" key="1">
    <source>
        <dbReference type="HAMAP-Rule" id="MF_02231"/>
    </source>
</evidence>
<gene>
    <name evidence="1" type="primary">ubiT</name>
    <name evidence="3" type="ORF">JKV55_15180</name>
</gene>
<evidence type="ECO:0000259" key="2">
    <source>
        <dbReference type="Pfam" id="PF02036"/>
    </source>
</evidence>
<comment type="pathway">
    <text evidence="1">Cofactor biosynthesis; ubiquinone biosynthesis.</text>
</comment>
<comment type="function">
    <text evidence="1">Required for O(2)-independent ubiquinone (coenzyme Q) biosynthesis. Likely functions as an accessory factor.</text>
</comment>
<dbReference type="SUPFAM" id="SSF55718">
    <property type="entry name" value="SCP-like"/>
    <property type="match status" value="1"/>
</dbReference>
<dbReference type="HAMAP" id="MF_02231">
    <property type="entry name" value="UbiT"/>
    <property type="match status" value="1"/>
</dbReference>
<name>A0ABS1QUW1_9GAMM</name>
<comment type="caution">
    <text evidence="3">The sequence shown here is derived from an EMBL/GenBank/DDBJ whole genome shotgun (WGS) entry which is preliminary data.</text>
</comment>
<dbReference type="InterPro" id="IPR016830">
    <property type="entry name" value="UbiT"/>
</dbReference>
<reference evidence="4" key="1">
    <citation type="submission" date="2021-01" db="EMBL/GenBank/DDBJ databases">
        <title>Genome public.</title>
        <authorList>
            <person name="Liu C."/>
            <person name="Sun Q."/>
        </authorList>
    </citation>
    <scope>NUCLEOTIDE SEQUENCE [LARGE SCALE GENOMIC DNA]</scope>
    <source>
        <strain evidence="4">CGMCC 1.18722</strain>
    </source>
</reference>
<organism evidence="3 4">
    <name type="scientific">Zobellella iuensis</name>
    <dbReference type="NCBI Taxonomy" id="2803811"/>
    <lineage>
        <taxon>Bacteria</taxon>
        <taxon>Pseudomonadati</taxon>
        <taxon>Pseudomonadota</taxon>
        <taxon>Gammaproteobacteria</taxon>
        <taxon>Aeromonadales</taxon>
        <taxon>Aeromonadaceae</taxon>
        <taxon>Zobellella</taxon>
    </lineage>
</organism>
<feature type="domain" description="SCP2" evidence="2">
    <location>
        <begin position="37"/>
        <end position="133"/>
    </location>
</feature>
<dbReference type="Pfam" id="PF02036">
    <property type="entry name" value="SCP2"/>
    <property type="match status" value="1"/>
</dbReference>
<dbReference type="EMBL" id="JAERTZ010000026">
    <property type="protein sequence ID" value="MBL1378660.1"/>
    <property type="molecule type" value="Genomic_DNA"/>
</dbReference>
<evidence type="ECO:0000313" key="3">
    <source>
        <dbReference type="EMBL" id="MBL1378660.1"/>
    </source>
</evidence>
<dbReference type="Gene3D" id="3.30.1050.10">
    <property type="entry name" value="SCP2 sterol-binding domain"/>
    <property type="match status" value="1"/>
</dbReference>
<dbReference type="InterPro" id="IPR036527">
    <property type="entry name" value="SCP2_sterol-bd_dom_sf"/>
</dbReference>
<comment type="similarity">
    <text evidence="1">Belongs to the UbiT family.</text>
</comment>
<accession>A0ABS1QUW1</accession>
<dbReference type="InterPro" id="IPR003033">
    <property type="entry name" value="SCP2_sterol-bd_dom"/>
</dbReference>
<proteinExistence type="inferred from homology"/>
<keyword evidence="4" id="KW-1185">Reference proteome</keyword>